<dbReference type="AlphaFoldDB" id="A0A080YXT2"/>
<name>A0A080YXT2_PHYNI</name>
<gene>
    <name evidence="1" type="ORF">F444_22435</name>
</gene>
<dbReference type="EMBL" id="ANJA01004289">
    <property type="protein sequence ID" value="ETO59193.1"/>
    <property type="molecule type" value="Genomic_DNA"/>
</dbReference>
<organism evidence="1 2">
    <name type="scientific">Phytophthora nicotianae P1976</name>
    <dbReference type="NCBI Taxonomy" id="1317066"/>
    <lineage>
        <taxon>Eukaryota</taxon>
        <taxon>Sar</taxon>
        <taxon>Stramenopiles</taxon>
        <taxon>Oomycota</taxon>
        <taxon>Peronosporomycetes</taxon>
        <taxon>Peronosporales</taxon>
        <taxon>Peronosporaceae</taxon>
        <taxon>Phytophthora</taxon>
    </lineage>
</organism>
<comment type="caution">
    <text evidence="1">The sequence shown here is derived from an EMBL/GenBank/DDBJ whole genome shotgun (WGS) entry which is preliminary data.</text>
</comment>
<evidence type="ECO:0000313" key="1">
    <source>
        <dbReference type="EMBL" id="ETO59193.1"/>
    </source>
</evidence>
<evidence type="ECO:0000313" key="2">
    <source>
        <dbReference type="Proteomes" id="UP000028582"/>
    </source>
</evidence>
<proteinExistence type="predicted"/>
<protein>
    <submittedName>
        <fullName evidence="1">Uncharacterized protein</fullName>
    </submittedName>
</protein>
<accession>A0A080YXT2</accession>
<sequence length="99" mass="11195">MWLKALKKYDMKLGSQPWCTPFLAPDRGNALVVILGDRLRGPRRASFGHITGEQIHPYYRPVLPLCDFGRDKMWSIATSWNGNVAGMAPESFTRLFAQA</sequence>
<dbReference type="Proteomes" id="UP000028582">
    <property type="component" value="Unassembled WGS sequence"/>
</dbReference>
<reference evidence="1 2" key="1">
    <citation type="submission" date="2013-11" db="EMBL/GenBank/DDBJ databases">
        <title>The Genome Sequence of Phytophthora parasitica P1976.</title>
        <authorList>
            <consortium name="The Broad Institute Genomics Platform"/>
            <person name="Russ C."/>
            <person name="Tyler B."/>
            <person name="Panabieres F."/>
            <person name="Shan W."/>
            <person name="Tripathy S."/>
            <person name="Grunwald N."/>
            <person name="Machado M."/>
            <person name="Johnson C.S."/>
            <person name="Walker B."/>
            <person name="Young S."/>
            <person name="Zeng Q."/>
            <person name="Gargeya S."/>
            <person name="Fitzgerald M."/>
            <person name="Haas B."/>
            <person name="Abouelleil A."/>
            <person name="Allen A.W."/>
            <person name="Alvarado L."/>
            <person name="Arachchi H.M."/>
            <person name="Berlin A.M."/>
            <person name="Chapman S.B."/>
            <person name="Gainer-Dewar J."/>
            <person name="Goldberg J."/>
            <person name="Griggs A."/>
            <person name="Gujja S."/>
            <person name="Hansen M."/>
            <person name="Howarth C."/>
            <person name="Imamovic A."/>
            <person name="Ireland A."/>
            <person name="Larimer J."/>
            <person name="McCowan C."/>
            <person name="Murphy C."/>
            <person name="Pearson M."/>
            <person name="Poon T.W."/>
            <person name="Priest M."/>
            <person name="Roberts A."/>
            <person name="Saif S."/>
            <person name="Shea T."/>
            <person name="Sisk P."/>
            <person name="Sykes S."/>
            <person name="Wortman J."/>
            <person name="Nusbaum C."/>
            <person name="Birren B."/>
        </authorList>
    </citation>
    <scope>NUCLEOTIDE SEQUENCE [LARGE SCALE GENOMIC DNA]</scope>
    <source>
        <strain evidence="1 2">P1976</strain>
    </source>
</reference>